<feature type="compositionally biased region" description="Polar residues" evidence="1">
    <location>
        <begin position="484"/>
        <end position="496"/>
    </location>
</feature>
<accession>A0A814RFB2</accession>
<feature type="region of interest" description="Disordered" evidence="1">
    <location>
        <begin position="471"/>
        <end position="563"/>
    </location>
</feature>
<keyword evidence="3" id="KW-1185">Reference proteome</keyword>
<feature type="region of interest" description="Disordered" evidence="1">
    <location>
        <begin position="399"/>
        <end position="446"/>
    </location>
</feature>
<evidence type="ECO:0000313" key="3">
    <source>
        <dbReference type="Proteomes" id="UP000663828"/>
    </source>
</evidence>
<gene>
    <name evidence="2" type="ORF">XAT740_LOCUS20017</name>
</gene>
<proteinExistence type="predicted"/>
<feature type="compositionally biased region" description="Basic residues" evidence="1">
    <location>
        <begin position="503"/>
        <end position="516"/>
    </location>
</feature>
<reference evidence="2" key="1">
    <citation type="submission" date="2021-02" db="EMBL/GenBank/DDBJ databases">
        <authorList>
            <person name="Nowell W R."/>
        </authorList>
    </citation>
    <scope>NUCLEOTIDE SEQUENCE</scope>
</reference>
<protein>
    <submittedName>
        <fullName evidence="2">Uncharacterized protein</fullName>
    </submittedName>
</protein>
<dbReference type="EMBL" id="CAJNOR010001382">
    <property type="protein sequence ID" value="CAF1133248.1"/>
    <property type="molecule type" value="Genomic_DNA"/>
</dbReference>
<dbReference type="AlphaFoldDB" id="A0A814RFB2"/>
<sequence length="563" mass="64114">MMSTVERISTIIPKFKLQLLFLEEREKLFKQNSSISTEGDGSLSMVVTGSSPDCLPKSPIRNSILSVQCDNPTNVDAVFPDEYKIPSLPNGLLKDIEEGILQNYPSSVQFDKIGQAVVKLLKLPLTKENITIWKDALQTKLKRKRTENLDNIVIQNYRLKYSRTGFGRPVKQRVDEIAKRDRYTQMILLPNNDEMSDDIQTKADQLRHISQIDVVSQLKLWKETLYFRRQSINNRSTEDIMKDFPGYSYSLLVFEEVKLLMNVDLPSAVRRQLPDLLNKMSSSLLFITESPAIQLMKLLCKEFRKPVQHLFCHEKPSTPYPTLVYINDTMDVYVDFISIVSTDSVDDAVGLLIAMYTIFGLSFDKKSRAVRLLYSVLYGETRYLTNSVRILMKEKSIEVHSQQQKQHQPMLNASSNDSTMPSTESRSTSQAQPQPQSPSHSPRQIKINSPCASSVQVDSLAVRQLTQAKLTDENHDSNEDLCLDTNQDNTSSIETTSSSKFKSQQKIKPRNKQKRKSAPDDQNSDSLVATKTNDHQLTSTNSTAFHDLTNSNCTSRPKRKRRV</sequence>
<comment type="caution">
    <text evidence="2">The sequence shown here is derived from an EMBL/GenBank/DDBJ whole genome shotgun (WGS) entry which is preliminary data.</text>
</comment>
<feature type="compositionally biased region" description="Polar residues" evidence="1">
    <location>
        <begin position="399"/>
        <end position="424"/>
    </location>
</feature>
<feature type="compositionally biased region" description="Low complexity" evidence="1">
    <location>
        <begin position="425"/>
        <end position="444"/>
    </location>
</feature>
<dbReference type="Proteomes" id="UP000663828">
    <property type="component" value="Unassembled WGS sequence"/>
</dbReference>
<organism evidence="2 3">
    <name type="scientific">Adineta ricciae</name>
    <name type="common">Rotifer</name>
    <dbReference type="NCBI Taxonomy" id="249248"/>
    <lineage>
        <taxon>Eukaryota</taxon>
        <taxon>Metazoa</taxon>
        <taxon>Spiralia</taxon>
        <taxon>Gnathifera</taxon>
        <taxon>Rotifera</taxon>
        <taxon>Eurotatoria</taxon>
        <taxon>Bdelloidea</taxon>
        <taxon>Adinetida</taxon>
        <taxon>Adinetidae</taxon>
        <taxon>Adineta</taxon>
    </lineage>
</organism>
<name>A0A814RFB2_ADIRI</name>
<evidence type="ECO:0000256" key="1">
    <source>
        <dbReference type="SAM" id="MobiDB-lite"/>
    </source>
</evidence>
<feature type="compositionally biased region" description="Polar residues" evidence="1">
    <location>
        <begin position="520"/>
        <end position="555"/>
    </location>
</feature>
<evidence type="ECO:0000313" key="2">
    <source>
        <dbReference type="EMBL" id="CAF1133248.1"/>
    </source>
</evidence>